<reference evidence="1 2" key="1">
    <citation type="submission" date="2019-06" db="EMBL/GenBank/DDBJ databases">
        <title>Sequencing the genomes of 1000 actinobacteria strains.</title>
        <authorList>
            <person name="Klenk H.-P."/>
        </authorList>
    </citation>
    <scope>NUCLEOTIDE SEQUENCE [LARGE SCALE GENOMIC DNA]</scope>
    <source>
        <strain evidence="1 2">DSM 21947</strain>
    </source>
</reference>
<evidence type="ECO:0000313" key="1">
    <source>
        <dbReference type="EMBL" id="TQO20094.1"/>
    </source>
</evidence>
<gene>
    <name evidence="1" type="ORF">FB472_1705</name>
</gene>
<dbReference type="AlphaFoldDB" id="A0A8H2PY85"/>
<sequence>MELAAGERGGVVVPFTATVFAYRGVLDRMLRNAFRWLLDRSLSCDRRVSLGLGVEDLAVVILHSPAEPHFKVEGDLGGVGAGYLQFAVGFF</sequence>
<organism evidence="1 2">
    <name type="scientific">Rhodoglobus vestalii</name>
    <dbReference type="NCBI Taxonomy" id="193384"/>
    <lineage>
        <taxon>Bacteria</taxon>
        <taxon>Bacillati</taxon>
        <taxon>Actinomycetota</taxon>
        <taxon>Actinomycetes</taxon>
        <taxon>Micrococcales</taxon>
        <taxon>Microbacteriaceae</taxon>
        <taxon>Rhodoglobus</taxon>
    </lineage>
</organism>
<accession>A0A8H2PY85</accession>
<protein>
    <submittedName>
        <fullName evidence="1">Uncharacterized protein</fullName>
    </submittedName>
</protein>
<dbReference type="EMBL" id="VFRA01000001">
    <property type="protein sequence ID" value="TQO20094.1"/>
    <property type="molecule type" value="Genomic_DNA"/>
</dbReference>
<evidence type="ECO:0000313" key="2">
    <source>
        <dbReference type="Proteomes" id="UP000316560"/>
    </source>
</evidence>
<comment type="caution">
    <text evidence="1">The sequence shown here is derived from an EMBL/GenBank/DDBJ whole genome shotgun (WGS) entry which is preliminary data.</text>
</comment>
<keyword evidence="2" id="KW-1185">Reference proteome</keyword>
<name>A0A8H2PY85_9MICO</name>
<dbReference type="Proteomes" id="UP000316560">
    <property type="component" value="Unassembled WGS sequence"/>
</dbReference>
<proteinExistence type="predicted"/>